<dbReference type="EMBL" id="MT144569">
    <property type="protein sequence ID" value="QJA55122.1"/>
    <property type="molecule type" value="Genomic_DNA"/>
</dbReference>
<evidence type="ECO:0000313" key="1">
    <source>
        <dbReference type="EMBL" id="QJA55122.1"/>
    </source>
</evidence>
<proteinExistence type="predicted"/>
<accession>A0A6H2A5X0</accession>
<protein>
    <submittedName>
        <fullName evidence="1">Uncharacterized protein</fullName>
    </submittedName>
</protein>
<sequence length="64" mass="7544">MTKRLTEENTRHRWSLEVQQIGVDYHEKAVELGKAMIAARLEFQHQMDRANKKLKKALRRLGIA</sequence>
<evidence type="ECO:0000313" key="2">
    <source>
        <dbReference type="EMBL" id="QJA93292.1"/>
    </source>
</evidence>
<name>A0A6H2A5X0_9ZZZZ</name>
<dbReference type="AlphaFoldDB" id="A0A6H2A5X0"/>
<gene>
    <name evidence="2" type="ORF">MM415B04276_0003</name>
    <name evidence="1" type="ORF">TM448A06935_0007</name>
</gene>
<reference evidence="1" key="1">
    <citation type="submission" date="2020-03" db="EMBL/GenBank/DDBJ databases">
        <title>The deep terrestrial virosphere.</title>
        <authorList>
            <person name="Holmfeldt K."/>
            <person name="Nilsson E."/>
            <person name="Simone D."/>
            <person name="Lopez-Fernandez M."/>
            <person name="Wu X."/>
            <person name="de Brujin I."/>
            <person name="Lundin D."/>
            <person name="Andersson A."/>
            <person name="Bertilsson S."/>
            <person name="Dopson M."/>
        </authorList>
    </citation>
    <scope>NUCLEOTIDE SEQUENCE</scope>
    <source>
        <strain evidence="2">MM415B04276</strain>
        <strain evidence="1">TM448A06935</strain>
    </source>
</reference>
<organism evidence="1">
    <name type="scientific">viral metagenome</name>
    <dbReference type="NCBI Taxonomy" id="1070528"/>
    <lineage>
        <taxon>unclassified sequences</taxon>
        <taxon>metagenomes</taxon>
        <taxon>organismal metagenomes</taxon>
    </lineage>
</organism>
<dbReference type="EMBL" id="MT143138">
    <property type="protein sequence ID" value="QJA93292.1"/>
    <property type="molecule type" value="Genomic_DNA"/>
</dbReference>